<comment type="caution">
    <text evidence="1">The sequence shown here is derived from an EMBL/GenBank/DDBJ whole genome shotgun (WGS) entry which is preliminary data.</text>
</comment>
<protein>
    <submittedName>
        <fullName evidence="1">Uncharacterized protein</fullName>
    </submittedName>
</protein>
<evidence type="ECO:0000313" key="1">
    <source>
        <dbReference type="EMBL" id="GFA08915.1"/>
    </source>
</evidence>
<accession>A0A699J3G5</accession>
<organism evidence="1">
    <name type="scientific">Tanacetum cinerariifolium</name>
    <name type="common">Dalmatian daisy</name>
    <name type="synonym">Chrysanthemum cinerariifolium</name>
    <dbReference type="NCBI Taxonomy" id="118510"/>
    <lineage>
        <taxon>Eukaryota</taxon>
        <taxon>Viridiplantae</taxon>
        <taxon>Streptophyta</taxon>
        <taxon>Embryophyta</taxon>
        <taxon>Tracheophyta</taxon>
        <taxon>Spermatophyta</taxon>
        <taxon>Magnoliopsida</taxon>
        <taxon>eudicotyledons</taxon>
        <taxon>Gunneridae</taxon>
        <taxon>Pentapetalae</taxon>
        <taxon>asterids</taxon>
        <taxon>campanulids</taxon>
        <taxon>Asterales</taxon>
        <taxon>Asteraceae</taxon>
        <taxon>Asteroideae</taxon>
        <taxon>Anthemideae</taxon>
        <taxon>Anthemidinae</taxon>
        <taxon>Tanacetum</taxon>
    </lineage>
</organism>
<dbReference type="EMBL" id="BKCJ010367226">
    <property type="protein sequence ID" value="GFA08915.1"/>
    <property type="molecule type" value="Genomic_DNA"/>
</dbReference>
<name>A0A699J3G5_TANCI</name>
<feature type="non-terminal residue" evidence="1">
    <location>
        <position position="1"/>
    </location>
</feature>
<reference evidence="1" key="1">
    <citation type="journal article" date="2019" name="Sci. Rep.">
        <title>Draft genome of Tanacetum cinerariifolium, the natural source of mosquito coil.</title>
        <authorList>
            <person name="Yamashiro T."/>
            <person name="Shiraishi A."/>
            <person name="Satake H."/>
            <person name="Nakayama K."/>
        </authorList>
    </citation>
    <scope>NUCLEOTIDE SEQUENCE</scope>
</reference>
<gene>
    <name evidence="1" type="ORF">Tci_580887</name>
</gene>
<dbReference type="AlphaFoldDB" id="A0A699J3G5"/>
<sequence>IGWHLEEIHVTWAHLEKKRTRLRLYTKSSEEIMHTECGDGVASSKRRRHDFKSDSVRDLTMASERIRLKVALEDSTWQRRHDYNTPLSHRFSYIYKTDFRVLSV</sequence>
<proteinExistence type="predicted"/>